<feature type="domain" description="Major facilitator superfamily (MFS) profile" evidence="7">
    <location>
        <begin position="21"/>
        <end position="396"/>
    </location>
</feature>
<evidence type="ECO:0000256" key="1">
    <source>
        <dbReference type="ARBA" id="ARBA00004651"/>
    </source>
</evidence>
<proteinExistence type="predicted"/>
<feature type="transmembrane region" description="Helical" evidence="6">
    <location>
        <begin position="57"/>
        <end position="75"/>
    </location>
</feature>
<dbReference type="EMBL" id="CP015249">
    <property type="protein sequence ID" value="ANB16141.1"/>
    <property type="molecule type" value="Genomic_DNA"/>
</dbReference>
<gene>
    <name evidence="8" type="ORF">I596_101</name>
</gene>
<keyword evidence="9" id="KW-1185">Reference proteome</keyword>
<feature type="transmembrane region" description="Helical" evidence="6">
    <location>
        <begin position="283"/>
        <end position="303"/>
    </location>
</feature>
<dbReference type="GO" id="GO:0005886">
    <property type="term" value="C:plasma membrane"/>
    <property type="evidence" value="ECO:0007669"/>
    <property type="project" value="UniProtKB-SubCell"/>
</dbReference>
<feature type="transmembrane region" description="Helical" evidence="6">
    <location>
        <begin position="116"/>
        <end position="137"/>
    </location>
</feature>
<keyword evidence="2" id="KW-1003">Cell membrane</keyword>
<feature type="transmembrane region" description="Helical" evidence="6">
    <location>
        <begin position="87"/>
        <end position="110"/>
    </location>
</feature>
<dbReference type="CDD" id="cd17324">
    <property type="entry name" value="MFS_NepI_like"/>
    <property type="match status" value="1"/>
</dbReference>
<dbReference type="SUPFAM" id="SSF103473">
    <property type="entry name" value="MFS general substrate transporter"/>
    <property type="match status" value="1"/>
</dbReference>
<reference evidence="8 9" key="1">
    <citation type="submission" date="2016-04" db="EMBL/GenBank/DDBJ databases">
        <title>Complete genome sequence of Dokdonella koreensis DS-123T.</title>
        <authorList>
            <person name="Kim J.F."/>
            <person name="Lee H."/>
            <person name="Kwak M.-J."/>
        </authorList>
    </citation>
    <scope>NUCLEOTIDE SEQUENCE [LARGE SCALE GENOMIC DNA]</scope>
    <source>
        <strain evidence="8 9">DS-123</strain>
    </source>
</reference>
<name>A0A167G4B0_9GAMM</name>
<organism evidence="8 9">
    <name type="scientific">Dokdonella koreensis DS-123</name>
    <dbReference type="NCBI Taxonomy" id="1300342"/>
    <lineage>
        <taxon>Bacteria</taxon>
        <taxon>Pseudomonadati</taxon>
        <taxon>Pseudomonadota</taxon>
        <taxon>Gammaproteobacteria</taxon>
        <taxon>Lysobacterales</taxon>
        <taxon>Rhodanobacteraceae</taxon>
        <taxon>Dokdonella</taxon>
    </lineage>
</organism>
<dbReference type="Proteomes" id="UP000076830">
    <property type="component" value="Chromosome"/>
</dbReference>
<feature type="transmembrane region" description="Helical" evidence="6">
    <location>
        <begin position="217"/>
        <end position="241"/>
    </location>
</feature>
<dbReference type="InterPro" id="IPR020846">
    <property type="entry name" value="MFS_dom"/>
</dbReference>
<dbReference type="PANTHER" id="PTHR43124">
    <property type="entry name" value="PURINE EFFLUX PUMP PBUE"/>
    <property type="match status" value="1"/>
</dbReference>
<keyword evidence="3 6" id="KW-0812">Transmembrane</keyword>
<dbReference type="Pfam" id="PF07690">
    <property type="entry name" value="MFS_1"/>
    <property type="match status" value="1"/>
</dbReference>
<dbReference type="Gene3D" id="1.20.1250.20">
    <property type="entry name" value="MFS general substrate transporter like domains"/>
    <property type="match status" value="1"/>
</dbReference>
<evidence type="ECO:0000256" key="2">
    <source>
        <dbReference type="ARBA" id="ARBA00022475"/>
    </source>
</evidence>
<sequence>MSESLAIPCNDECRPTARWTAVIAMSVTAFILVTSEFLPVGILNVLSADLRISAGDAGATIVLPGISAALAAVLAPYLGRRADRRDLILLAVLAGVLGNLISAAAPTYALLLIGRLFQGIAVGGFWSIALAVVPRVAPKGVHIAKVMSVYMLGVTAATVLGVPLATWLTGAIGWRAAFAVISLVCVLAMLALLRFMPRIPVIDHFRLRDMGLLLSSMPPRVGFAAILLVGTGHFLSYAYLAPFLQQAAHFGVDLIAITLLIFGIGGVVGTWIGGHLGSRDVRYGFLATAVALMLSIGLLKVFAESTIAIVVLVSVWGVAWGCFPMLANTWMFVTAPDKAERGISALVVAFQIMIGGSALLGGWLVDHRGIDPVLMLSAGAAFLGALLVLTYASRIPLHAGVANAATH</sequence>
<protein>
    <submittedName>
        <fullName evidence="8">Transcription regulatory protein OpdE</fullName>
    </submittedName>
</protein>
<dbReference type="InterPro" id="IPR036259">
    <property type="entry name" value="MFS_trans_sf"/>
</dbReference>
<feature type="transmembrane region" description="Helical" evidence="6">
    <location>
        <begin position="247"/>
        <end position="271"/>
    </location>
</feature>
<feature type="transmembrane region" description="Helical" evidence="6">
    <location>
        <begin position="149"/>
        <end position="168"/>
    </location>
</feature>
<comment type="subcellular location">
    <subcellularLocation>
        <location evidence="1">Cell membrane</location>
        <topology evidence="1">Multi-pass membrane protein</topology>
    </subcellularLocation>
</comment>
<dbReference type="AlphaFoldDB" id="A0A167G4B0"/>
<feature type="transmembrane region" description="Helical" evidence="6">
    <location>
        <begin position="21"/>
        <end position="45"/>
    </location>
</feature>
<feature type="transmembrane region" description="Helical" evidence="6">
    <location>
        <begin position="174"/>
        <end position="196"/>
    </location>
</feature>
<dbReference type="PROSITE" id="PS50850">
    <property type="entry name" value="MFS"/>
    <property type="match status" value="1"/>
</dbReference>
<keyword evidence="5 6" id="KW-0472">Membrane</keyword>
<evidence type="ECO:0000259" key="7">
    <source>
        <dbReference type="PROSITE" id="PS50850"/>
    </source>
</evidence>
<evidence type="ECO:0000256" key="3">
    <source>
        <dbReference type="ARBA" id="ARBA00022692"/>
    </source>
</evidence>
<feature type="transmembrane region" description="Helical" evidence="6">
    <location>
        <begin position="345"/>
        <end position="364"/>
    </location>
</feature>
<dbReference type="OrthoDB" id="9812189at2"/>
<evidence type="ECO:0000313" key="9">
    <source>
        <dbReference type="Proteomes" id="UP000076830"/>
    </source>
</evidence>
<accession>A0A167G4B0</accession>
<dbReference type="STRING" id="1300342.I596_101"/>
<dbReference type="RefSeq" id="WP_067642632.1">
    <property type="nucleotide sequence ID" value="NZ_CP015249.1"/>
</dbReference>
<evidence type="ECO:0000256" key="4">
    <source>
        <dbReference type="ARBA" id="ARBA00022989"/>
    </source>
</evidence>
<keyword evidence="4 6" id="KW-1133">Transmembrane helix</keyword>
<evidence type="ECO:0000313" key="8">
    <source>
        <dbReference type="EMBL" id="ANB16141.1"/>
    </source>
</evidence>
<evidence type="ECO:0000256" key="5">
    <source>
        <dbReference type="ARBA" id="ARBA00023136"/>
    </source>
</evidence>
<feature type="transmembrane region" description="Helical" evidence="6">
    <location>
        <begin position="370"/>
        <end position="392"/>
    </location>
</feature>
<feature type="transmembrane region" description="Helical" evidence="6">
    <location>
        <begin position="309"/>
        <end position="333"/>
    </location>
</feature>
<dbReference type="InterPro" id="IPR011701">
    <property type="entry name" value="MFS"/>
</dbReference>
<evidence type="ECO:0000256" key="6">
    <source>
        <dbReference type="SAM" id="Phobius"/>
    </source>
</evidence>
<dbReference type="GO" id="GO:0022857">
    <property type="term" value="F:transmembrane transporter activity"/>
    <property type="evidence" value="ECO:0007669"/>
    <property type="project" value="InterPro"/>
</dbReference>
<dbReference type="InterPro" id="IPR050189">
    <property type="entry name" value="MFS_Efflux_Transporters"/>
</dbReference>
<dbReference type="PANTHER" id="PTHR43124:SF3">
    <property type="entry name" value="CHLORAMPHENICOL EFFLUX PUMP RV0191"/>
    <property type="match status" value="1"/>
</dbReference>
<dbReference type="KEGG" id="dko:I596_101"/>